<gene>
    <name evidence="1" type="ORF">BpHYR1_027873</name>
</gene>
<name>A0A3M7P5W3_BRAPC</name>
<reference evidence="1 2" key="1">
    <citation type="journal article" date="2018" name="Sci. Rep.">
        <title>Genomic signatures of local adaptation to the degree of environmental predictability in rotifers.</title>
        <authorList>
            <person name="Franch-Gras L."/>
            <person name="Hahn C."/>
            <person name="Garcia-Roger E.M."/>
            <person name="Carmona M.J."/>
            <person name="Serra M."/>
            <person name="Gomez A."/>
        </authorList>
    </citation>
    <scope>NUCLEOTIDE SEQUENCE [LARGE SCALE GENOMIC DNA]</scope>
    <source>
        <strain evidence="1">HYR1</strain>
    </source>
</reference>
<keyword evidence="2" id="KW-1185">Reference proteome</keyword>
<comment type="caution">
    <text evidence="1">The sequence shown here is derived from an EMBL/GenBank/DDBJ whole genome shotgun (WGS) entry which is preliminary data.</text>
</comment>
<dbReference type="AlphaFoldDB" id="A0A3M7P5W3"/>
<dbReference type="Proteomes" id="UP000276133">
    <property type="component" value="Unassembled WGS sequence"/>
</dbReference>
<protein>
    <submittedName>
        <fullName evidence="1">Uncharacterized protein</fullName>
    </submittedName>
</protein>
<dbReference type="EMBL" id="REGN01013228">
    <property type="protein sequence ID" value="RMZ94200.1"/>
    <property type="molecule type" value="Genomic_DNA"/>
</dbReference>
<organism evidence="1 2">
    <name type="scientific">Brachionus plicatilis</name>
    <name type="common">Marine rotifer</name>
    <name type="synonym">Brachionus muelleri</name>
    <dbReference type="NCBI Taxonomy" id="10195"/>
    <lineage>
        <taxon>Eukaryota</taxon>
        <taxon>Metazoa</taxon>
        <taxon>Spiralia</taxon>
        <taxon>Gnathifera</taxon>
        <taxon>Rotifera</taxon>
        <taxon>Eurotatoria</taxon>
        <taxon>Monogononta</taxon>
        <taxon>Pseudotrocha</taxon>
        <taxon>Ploima</taxon>
        <taxon>Brachionidae</taxon>
        <taxon>Brachionus</taxon>
    </lineage>
</organism>
<evidence type="ECO:0000313" key="2">
    <source>
        <dbReference type="Proteomes" id="UP000276133"/>
    </source>
</evidence>
<sequence>MHLHTKILLREIFALWPNHQESFPSIELNKSPKHHSPTSSNVLPMNTHAHFSTDFSCTALHLPSHKKTMINRRKLRDESLMS</sequence>
<proteinExistence type="predicted"/>
<evidence type="ECO:0000313" key="1">
    <source>
        <dbReference type="EMBL" id="RMZ94200.1"/>
    </source>
</evidence>
<accession>A0A3M7P5W3</accession>